<organism evidence="2 3">
    <name type="scientific">Faecalibacillus intestinalis</name>
    <dbReference type="NCBI Taxonomy" id="1982626"/>
    <lineage>
        <taxon>Bacteria</taxon>
        <taxon>Bacillati</taxon>
        <taxon>Bacillota</taxon>
        <taxon>Erysipelotrichia</taxon>
        <taxon>Erysipelotrichales</taxon>
        <taxon>Coprobacillaceae</taxon>
        <taxon>Faecalibacillus</taxon>
    </lineage>
</organism>
<evidence type="ECO:0000256" key="1">
    <source>
        <dbReference type="SAM" id="Phobius"/>
    </source>
</evidence>
<keyword evidence="1" id="KW-0812">Transmembrane</keyword>
<sequence>MDEIEQRVAHLEAENVRLKQYIVQLGEILLDTLKMHKQHTTLMIMLAINVVILYLKIW</sequence>
<proteinExistence type="predicted"/>
<protein>
    <submittedName>
        <fullName evidence="2">Uncharacterized protein</fullName>
    </submittedName>
</protein>
<dbReference type="AlphaFoldDB" id="A0AAP2UDD0"/>
<dbReference type="EMBL" id="JANGBO010000001">
    <property type="protein sequence ID" value="MCQ5060759.1"/>
    <property type="molecule type" value="Genomic_DNA"/>
</dbReference>
<dbReference type="RefSeq" id="WP_227351706.1">
    <property type="nucleotide sequence ID" value="NZ_JAJDKX010000001.1"/>
</dbReference>
<accession>A0AAP2UDD0</accession>
<reference evidence="2" key="1">
    <citation type="submission" date="2022-06" db="EMBL/GenBank/DDBJ databases">
        <title>Isolation of gut microbiota from human fecal samples.</title>
        <authorList>
            <person name="Pamer E.G."/>
            <person name="Barat B."/>
            <person name="Waligurski E."/>
            <person name="Medina S."/>
            <person name="Paddock L."/>
            <person name="Mostad J."/>
        </authorList>
    </citation>
    <scope>NUCLEOTIDE SEQUENCE</scope>
    <source>
        <strain evidence="2">DFI.6.24</strain>
    </source>
</reference>
<keyword evidence="1" id="KW-1133">Transmembrane helix</keyword>
<comment type="caution">
    <text evidence="2">The sequence shown here is derived from an EMBL/GenBank/DDBJ whole genome shotgun (WGS) entry which is preliminary data.</text>
</comment>
<keyword evidence="1" id="KW-0472">Membrane</keyword>
<name>A0AAP2UDD0_9FIRM</name>
<evidence type="ECO:0000313" key="2">
    <source>
        <dbReference type="EMBL" id="MCQ5060759.1"/>
    </source>
</evidence>
<dbReference type="Proteomes" id="UP001204814">
    <property type="component" value="Unassembled WGS sequence"/>
</dbReference>
<gene>
    <name evidence="2" type="ORF">NE542_02760</name>
</gene>
<feature type="transmembrane region" description="Helical" evidence="1">
    <location>
        <begin position="40"/>
        <end position="57"/>
    </location>
</feature>
<evidence type="ECO:0000313" key="3">
    <source>
        <dbReference type="Proteomes" id="UP001204814"/>
    </source>
</evidence>